<dbReference type="GO" id="GO:0000976">
    <property type="term" value="F:transcription cis-regulatory region binding"/>
    <property type="evidence" value="ECO:0007669"/>
    <property type="project" value="TreeGrafter"/>
</dbReference>
<dbReference type="GO" id="GO:0005829">
    <property type="term" value="C:cytosol"/>
    <property type="evidence" value="ECO:0007669"/>
    <property type="project" value="TreeGrafter"/>
</dbReference>
<keyword evidence="3" id="KW-0805">Transcription regulation</keyword>
<proteinExistence type="predicted"/>
<keyword evidence="5" id="KW-0804">Transcription</keyword>
<reference evidence="8 9" key="1">
    <citation type="journal article" date="2016" name="Nat. Commun.">
        <title>Thousands of microbial genomes shed light on interconnected biogeochemical processes in an aquifer system.</title>
        <authorList>
            <person name="Anantharaman K."/>
            <person name="Brown C.T."/>
            <person name="Hug L.A."/>
            <person name="Sharon I."/>
            <person name="Castelle C.J."/>
            <person name="Probst A.J."/>
            <person name="Thomas B.C."/>
            <person name="Singh A."/>
            <person name="Wilkins M.J."/>
            <person name="Karaoz U."/>
            <person name="Brodie E.L."/>
            <person name="Williams K.H."/>
            <person name="Hubbard S.S."/>
            <person name="Banfield J.F."/>
        </authorList>
    </citation>
    <scope>NUCLEOTIDE SEQUENCE [LARGE SCALE GENOMIC DNA]</scope>
</reference>
<accession>A0A1F6NQS9</accession>
<dbReference type="GO" id="GO:0032993">
    <property type="term" value="C:protein-DNA complex"/>
    <property type="evidence" value="ECO:0007669"/>
    <property type="project" value="TreeGrafter"/>
</dbReference>
<dbReference type="SMART" id="SM00448">
    <property type="entry name" value="REC"/>
    <property type="match status" value="1"/>
</dbReference>
<organism evidence="8 9">
    <name type="scientific">Candidatus Magasanikbacteria bacterium RIFOXYC12_FULL_33_11</name>
    <dbReference type="NCBI Taxonomy" id="1798701"/>
    <lineage>
        <taxon>Bacteria</taxon>
        <taxon>Candidatus Magasanikiibacteriota</taxon>
    </lineage>
</organism>
<evidence type="ECO:0000256" key="2">
    <source>
        <dbReference type="ARBA" id="ARBA00023012"/>
    </source>
</evidence>
<dbReference type="GO" id="GO:0006355">
    <property type="term" value="P:regulation of DNA-templated transcription"/>
    <property type="evidence" value="ECO:0007669"/>
    <property type="project" value="TreeGrafter"/>
</dbReference>
<evidence type="ECO:0000256" key="4">
    <source>
        <dbReference type="ARBA" id="ARBA00023125"/>
    </source>
</evidence>
<keyword evidence="4" id="KW-0238">DNA-binding</keyword>
<protein>
    <recommendedName>
        <fullName evidence="7">Response regulatory domain-containing protein</fullName>
    </recommendedName>
</protein>
<feature type="modified residue" description="4-aspartylphosphate" evidence="6">
    <location>
        <position position="54"/>
    </location>
</feature>
<dbReference type="InterPro" id="IPR039420">
    <property type="entry name" value="WalR-like"/>
</dbReference>
<comment type="caution">
    <text evidence="8">The sequence shown here is derived from an EMBL/GenBank/DDBJ whole genome shotgun (WGS) entry which is preliminary data.</text>
</comment>
<dbReference type="InterPro" id="IPR011006">
    <property type="entry name" value="CheY-like_superfamily"/>
</dbReference>
<evidence type="ECO:0000313" key="9">
    <source>
        <dbReference type="Proteomes" id="UP000178349"/>
    </source>
</evidence>
<evidence type="ECO:0000256" key="3">
    <source>
        <dbReference type="ARBA" id="ARBA00023015"/>
    </source>
</evidence>
<dbReference type="EMBL" id="MFQW01000028">
    <property type="protein sequence ID" value="OGH86229.1"/>
    <property type="molecule type" value="Genomic_DNA"/>
</dbReference>
<keyword evidence="1 6" id="KW-0597">Phosphoprotein</keyword>
<dbReference type="CDD" id="cd00156">
    <property type="entry name" value="REC"/>
    <property type="match status" value="1"/>
</dbReference>
<sequence>MSLGKILVIEDERSLSDALVRKFTHEGFDVMTENNGEDGLSTALREKPDMILLDLKMPKLDGMTALQHLRKDNLYGKDAKVIILTNSYDVEKIGEATNLGVFDYFVKSDSPISEIVAKVKNRLGLK</sequence>
<dbReference type="AlphaFoldDB" id="A0A1F6NQS9"/>
<name>A0A1F6NQS9_9BACT</name>
<keyword evidence="2" id="KW-0902">Two-component regulatory system</keyword>
<dbReference type="PROSITE" id="PS50110">
    <property type="entry name" value="RESPONSE_REGULATORY"/>
    <property type="match status" value="1"/>
</dbReference>
<gene>
    <name evidence="8" type="ORF">A2493_00780</name>
</gene>
<dbReference type="Proteomes" id="UP000178349">
    <property type="component" value="Unassembled WGS sequence"/>
</dbReference>
<dbReference type="Gene3D" id="3.40.50.2300">
    <property type="match status" value="1"/>
</dbReference>
<evidence type="ECO:0000256" key="5">
    <source>
        <dbReference type="ARBA" id="ARBA00023163"/>
    </source>
</evidence>
<dbReference type="InterPro" id="IPR001789">
    <property type="entry name" value="Sig_transdc_resp-reg_receiver"/>
</dbReference>
<evidence type="ECO:0000313" key="8">
    <source>
        <dbReference type="EMBL" id="OGH86229.1"/>
    </source>
</evidence>
<dbReference type="Pfam" id="PF00072">
    <property type="entry name" value="Response_reg"/>
    <property type="match status" value="1"/>
</dbReference>
<dbReference type="PANTHER" id="PTHR48111">
    <property type="entry name" value="REGULATOR OF RPOS"/>
    <property type="match status" value="1"/>
</dbReference>
<dbReference type="GO" id="GO:0000156">
    <property type="term" value="F:phosphorelay response regulator activity"/>
    <property type="evidence" value="ECO:0007669"/>
    <property type="project" value="TreeGrafter"/>
</dbReference>
<dbReference type="PANTHER" id="PTHR48111:SF1">
    <property type="entry name" value="TWO-COMPONENT RESPONSE REGULATOR ORR33"/>
    <property type="match status" value="1"/>
</dbReference>
<dbReference type="SUPFAM" id="SSF52172">
    <property type="entry name" value="CheY-like"/>
    <property type="match status" value="1"/>
</dbReference>
<evidence type="ECO:0000256" key="1">
    <source>
        <dbReference type="ARBA" id="ARBA00022553"/>
    </source>
</evidence>
<feature type="domain" description="Response regulatory" evidence="7">
    <location>
        <begin position="5"/>
        <end position="122"/>
    </location>
</feature>
<evidence type="ECO:0000256" key="6">
    <source>
        <dbReference type="PROSITE-ProRule" id="PRU00169"/>
    </source>
</evidence>
<evidence type="ECO:0000259" key="7">
    <source>
        <dbReference type="PROSITE" id="PS50110"/>
    </source>
</evidence>